<dbReference type="AlphaFoldDB" id="A0A098R163"/>
<evidence type="ECO:0000313" key="6">
    <source>
        <dbReference type="Proteomes" id="UP000029692"/>
    </source>
</evidence>
<evidence type="ECO:0000313" key="5">
    <source>
        <dbReference type="EMBL" id="KGE73516.1"/>
    </source>
</evidence>
<evidence type="ECO:0000256" key="3">
    <source>
        <dbReference type="PROSITE-ProRule" id="PRU00339"/>
    </source>
</evidence>
<keyword evidence="2 3" id="KW-0802">TPR repeat</keyword>
<evidence type="ECO:0000256" key="2">
    <source>
        <dbReference type="ARBA" id="ARBA00022803"/>
    </source>
</evidence>
<dbReference type="OrthoDB" id="362878at2"/>
<dbReference type="SUPFAM" id="SSF48452">
    <property type="entry name" value="TPR-like"/>
    <property type="match status" value="1"/>
</dbReference>
<accession>A0A098R163</accession>
<feature type="transmembrane region" description="Helical" evidence="4">
    <location>
        <begin position="14"/>
        <end position="31"/>
    </location>
</feature>
<proteinExistence type="predicted"/>
<evidence type="ECO:0000256" key="4">
    <source>
        <dbReference type="SAM" id="Phobius"/>
    </source>
</evidence>
<reference evidence="5 6" key="1">
    <citation type="submission" date="2014-05" db="EMBL/GenBank/DDBJ databases">
        <title>De novo Genome Sequence of Spirocheata sp.</title>
        <authorList>
            <person name="Shivani Y."/>
            <person name="Subhash Y."/>
            <person name="Tushar L."/>
            <person name="Sasikala C."/>
            <person name="Ramana C.V."/>
        </authorList>
    </citation>
    <scope>NUCLEOTIDE SEQUENCE [LARGE SCALE GENOMIC DNA]</scope>
    <source>
        <strain evidence="5 6">JC230</strain>
    </source>
</reference>
<dbReference type="PANTHER" id="PTHR44943">
    <property type="entry name" value="CELLULOSE SYNTHASE OPERON PROTEIN C"/>
    <property type="match status" value="1"/>
</dbReference>
<keyword evidence="4" id="KW-0812">Transmembrane</keyword>
<dbReference type="PANTHER" id="PTHR44943:SF8">
    <property type="entry name" value="TPR REPEAT-CONTAINING PROTEIN MJ0263"/>
    <property type="match status" value="1"/>
</dbReference>
<evidence type="ECO:0000256" key="1">
    <source>
        <dbReference type="ARBA" id="ARBA00022737"/>
    </source>
</evidence>
<dbReference type="SMART" id="SM00028">
    <property type="entry name" value="TPR"/>
    <property type="match status" value="3"/>
</dbReference>
<keyword evidence="1" id="KW-0677">Repeat</keyword>
<dbReference type="Pfam" id="PF13181">
    <property type="entry name" value="TPR_8"/>
    <property type="match status" value="1"/>
</dbReference>
<dbReference type="InterPro" id="IPR019734">
    <property type="entry name" value="TPR_rpt"/>
</dbReference>
<protein>
    <submittedName>
        <fullName evidence="5">Uncharacterized protein</fullName>
    </submittedName>
</protein>
<dbReference type="STRING" id="1480694.DC28_02285"/>
<dbReference type="RefSeq" id="WP_052078345.1">
    <property type="nucleotide sequence ID" value="NZ_JNUP01000023.1"/>
</dbReference>
<gene>
    <name evidence="5" type="ORF">DC28_02285</name>
</gene>
<keyword evidence="4" id="KW-0472">Membrane</keyword>
<keyword evidence="4" id="KW-1133">Transmembrane helix</keyword>
<dbReference type="Gene3D" id="1.25.40.10">
    <property type="entry name" value="Tetratricopeptide repeat domain"/>
    <property type="match status" value="2"/>
</dbReference>
<dbReference type="PROSITE" id="PS50005">
    <property type="entry name" value="TPR"/>
    <property type="match status" value="1"/>
</dbReference>
<comment type="caution">
    <text evidence="5">The sequence shown here is derived from an EMBL/GenBank/DDBJ whole genome shotgun (WGS) entry which is preliminary data.</text>
</comment>
<sequence>MIREGTSIANTQKVSIFVILIILVSMVFIGCQRPVTRLARDLNQLESPPSYAREKNSEDRIRELEGIIQGFMGILEERIQAAGGLATAYKLLGMEYQRLGMHKLALENLEKAIEVESANEILLYMAGTNAAAWADSAPSPEQAQPYYVKSDRYFTRAIEINPYYGEALFSAAVLKHFQLEEHEEALGLINRTIEIQPGNHRAFFVKARILASLGRLQEAADLYGEIAAMDIPNPQKDEARKNQRAILDGIYE</sequence>
<dbReference type="Proteomes" id="UP000029692">
    <property type="component" value="Unassembled WGS sequence"/>
</dbReference>
<dbReference type="EMBL" id="JNUP01000023">
    <property type="protein sequence ID" value="KGE73516.1"/>
    <property type="molecule type" value="Genomic_DNA"/>
</dbReference>
<dbReference type="PROSITE" id="PS51257">
    <property type="entry name" value="PROKAR_LIPOPROTEIN"/>
    <property type="match status" value="1"/>
</dbReference>
<name>A0A098R163_9SPIO</name>
<organism evidence="5 6">
    <name type="scientific">Spirochaeta lutea</name>
    <dbReference type="NCBI Taxonomy" id="1480694"/>
    <lineage>
        <taxon>Bacteria</taxon>
        <taxon>Pseudomonadati</taxon>
        <taxon>Spirochaetota</taxon>
        <taxon>Spirochaetia</taxon>
        <taxon>Spirochaetales</taxon>
        <taxon>Spirochaetaceae</taxon>
        <taxon>Spirochaeta</taxon>
    </lineage>
</organism>
<dbReference type="InterPro" id="IPR011990">
    <property type="entry name" value="TPR-like_helical_dom_sf"/>
</dbReference>
<dbReference type="InterPro" id="IPR051685">
    <property type="entry name" value="Ycf3/AcsC/BcsC/TPR_MFPF"/>
</dbReference>
<dbReference type="eggNOG" id="COG0457">
    <property type="taxonomic scope" value="Bacteria"/>
</dbReference>
<feature type="repeat" description="TPR" evidence="3">
    <location>
        <begin position="86"/>
        <end position="119"/>
    </location>
</feature>
<keyword evidence="6" id="KW-1185">Reference proteome</keyword>